<keyword evidence="3" id="KW-1185">Reference proteome</keyword>
<protein>
    <submittedName>
        <fullName evidence="2">ABC-2 family transporter protein</fullName>
    </submittedName>
</protein>
<dbReference type="RefSeq" id="WP_213096794.1">
    <property type="nucleotide sequence ID" value="NZ_JAGYPK010000001.1"/>
</dbReference>
<dbReference type="Pfam" id="PF06182">
    <property type="entry name" value="ABC2_membrane_6"/>
    <property type="match status" value="1"/>
</dbReference>
<feature type="transmembrane region" description="Helical" evidence="1">
    <location>
        <begin position="176"/>
        <end position="195"/>
    </location>
</feature>
<sequence>MKAYAAFSIKSFSTNLAYRSEVWLRTVGNFITIFIQVAIWKAVIGKGSIDGIGIQDMITYSILNTLIYSLLLTNVYRTVDERLRTGGIAIDLIKPLRYPLYLLADRLGNSLYQFVFTVIPTLLITWIYFGITQPYSLHHLLAFLLSIAISLTISFALGYLVALIGFWFLTTFALEWTLIGLMTVFSGSFLPIWFFPPKWEAVAQALPFQYIGYIPAAIYMGRIPAENIVSTIGIGFIWIVILLSIVWLLWWKAVNRLIVQGG</sequence>
<proteinExistence type="predicted"/>
<evidence type="ECO:0000313" key="2">
    <source>
        <dbReference type="EMBL" id="MBS4221798.1"/>
    </source>
</evidence>
<keyword evidence="1" id="KW-0812">Transmembrane</keyword>
<keyword evidence="1" id="KW-1133">Transmembrane helix</keyword>
<dbReference type="PANTHER" id="PTHR36832">
    <property type="entry name" value="SLR1174 PROTEIN-RELATED"/>
    <property type="match status" value="1"/>
</dbReference>
<comment type="caution">
    <text evidence="2">The sequence shown here is derived from an EMBL/GenBank/DDBJ whole genome shotgun (WGS) entry which is preliminary data.</text>
</comment>
<dbReference type="PANTHER" id="PTHR36832:SF1">
    <property type="entry name" value="SLR1174 PROTEIN"/>
    <property type="match status" value="1"/>
</dbReference>
<feature type="transmembrane region" description="Helical" evidence="1">
    <location>
        <begin position="228"/>
        <end position="250"/>
    </location>
</feature>
<gene>
    <name evidence="2" type="ORF">KHA91_03380</name>
</gene>
<accession>A0A942UN47</accession>
<dbReference type="InterPro" id="IPR010390">
    <property type="entry name" value="ABC-2_transporter-like"/>
</dbReference>
<dbReference type="AlphaFoldDB" id="A0A942UN47"/>
<feature type="transmembrane region" description="Helical" evidence="1">
    <location>
        <begin position="141"/>
        <end position="170"/>
    </location>
</feature>
<feature type="transmembrane region" description="Helical" evidence="1">
    <location>
        <begin position="57"/>
        <end position="76"/>
    </location>
</feature>
<evidence type="ECO:0000313" key="3">
    <source>
        <dbReference type="Proteomes" id="UP000676456"/>
    </source>
</evidence>
<organism evidence="2 3">
    <name type="scientific">Lederbergia citrea</name>
    <dbReference type="NCBI Taxonomy" id="2833581"/>
    <lineage>
        <taxon>Bacteria</taxon>
        <taxon>Bacillati</taxon>
        <taxon>Bacillota</taxon>
        <taxon>Bacilli</taxon>
        <taxon>Bacillales</taxon>
        <taxon>Bacillaceae</taxon>
        <taxon>Lederbergia</taxon>
    </lineage>
</organism>
<dbReference type="Proteomes" id="UP000676456">
    <property type="component" value="Unassembled WGS sequence"/>
</dbReference>
<dbReference type="EMBL" id="JAGYPN010000001">
    <property type="protein sequence ID" value="MBS4221798.1"/>
    <property type="molecule type" value="Genomic_DNA"/>
</dbReference>
<evidence type="ECO:0000256" key="1">
    <source>
        <dbReference type="SAM" id="Phobius"/>
    </source>
</evidence>
<feature type="transmembrane region" description="Helical" evidence="1">
    <location>
        <begin position="111"/>
        <end position="129"/>
    </location>
</feature>
<keyword evidence="1" id="KW-0472">Membrane</keyword>
<feature type="transmembrane region" description="Helical" evidence="1">
    <location>
        <begin position="22"/>
        <end position="45"/>
    </location>
</feature>
<name>A0A942UN47_9BACI</name>
<reference evidence="2 3" key="1">
    <citation type="submission" date="2021-05" db="EMBL/GenBank/DDBJ databases">
        <title>Novel Bacillus species.</title>
        <authorList>
            <person name="Liu G."/>
        </authorList>
    </citation>
    <scope>NUCLEOTIDE SEQUENCE [LARGE SCALE GENOMIC DNA]</scope>
    <source>
        <strain evidence="2 3">FJAT-49682</strain>
    </source>
</reference>